<dbReference type="RefSeq" id="WP_007840007.1">
    <property type="nucleotide sequence ID" value="NZ_AKJY01000003.1"/>
</dbReference>
<keyword evidence="1" id="KW-0812">Transmembrane</keyword>
<feature type="transmembrane region" description="Helical" evidence="1">
    <location>
        <begin position="335"/>
        <end position="354"/>
    </location>
</feature>
<feature type="transmembrane region" description="Helical" evidence="1">
    <location>
        <begin position="253"/>
        <end position="273"/>
    </location>
</feature>
<dbReference type="PATRIC" id="fig|1144316.3.peg.364"/>
<dbReference type="AlphaFoldDB" id="J2K6W6"/>
<keyword evidence="1" id="KW-1133">Transmembrane helix</keyword>
<feature type="transmembrane region" description="Helical" evidence="1">
    <location>
        <begin position="164"/>
        <end position="189"/>
    </location>
</feature>
<evidence type="ECO:0008006" key="4">
    <source>
        <dbReference type="Google" id="ProtNLM"/>
    </source>
</evidence>
<feature type="transmembrane region" description="Helical" evidence="1">
    <location>
        <begin position="279"/>
        <end position="298"/>
    </location>
</feature>
<evidence type="ECO:0000313" key="2">
    <source>
        <dbReference type="EMBL" id="EJL75960.1"/>
    </source>
</evidence>
<dbReference type="PROSITE" id="PS51257">
    <property type="entry name" value="PROKAR_LIPOPROTEIN"/>
    <property type="match status" value="1"/>
</dbReference>
<accession>J2K6W6</accession>
<feature type="transmembrane region" description="Helical" evidence="1">
    <location>
        <begin position="201"/>
        <end position="219"/>
    </location>
</feature>
<comment type="caution">
    <text evidence="2">The sequence shown here is derived from an EMBL/GenBank/DDBJ whole genome shotgun (WGS) entry which is preliminary data.</text>
</comment>
<feature type="transmembrane region" description="Helical" evidence="1">
    <location>
        <begin position="7"/>
        <end position="27"/>
    </location>
</feature>
<feature type="transmembrane region" description="Helical" evidence="1">
    <location>
        <begin position="77"/>
        <end position="97"/>
    </location>
</feature>
<organism evidence="2 3">
    <name type="scientific">Chryseobacterium populi</name>
    <dbReference type="NCBI Taxonomy" id="1144316"/>
    <lineage>
        <taxon>Bacteria</taxon>
        <taxon>Pseudomonadati</taxon>
        <taxon>Bacteroidota</taxon>
        <taxon>Flavobacteriia</taxon>
        <taxon>Flavobacteriales</taxon>
        <taxon>Weeksellaceae</taxon>
        <taxon>Chryseobacterium group</taxon>
        <taxon>Chryseobacterium</taxon>
    </lineage>
</organism>
<proteinExistence type="predicted"/>
<dbReference type="Proteomes" id="UP000007509">
    <property type="component" value="Unassembled WGS sequence"/>
</dbReference>
<evidence type="ECO:0000313" key="3">
    <source>
        <dbReference type="Proteomes" id="UP000007509"/>
    </source>
</evidence>
<protein>
    <recommendedName>
        <fullName evidence="4">Glycosyltransferase RgtA/B/C/D-like domain-containing protein</fullName>
    </recommendedName>
</protein>
<reference evidence="2 3" key="1">
    <citation type="journal article" date="2012" name="J. Bacteriol.">
        <title>Twenty-one genome sequences from Pseudomonas species and 19 genome sequences from diverse bacteria isolated from the rhizosphere and endosphere of Populus deltoides.</title>
        <authorList>
            <person name="Brown S.D."/>
            <person name="Utturkar S.M."/>
            <person name="Klingeman D.M."/>
            <person name="Johnson C.M."/>
            <person name="Martin S.L."/>
            <person name="Land M.L."/>
            <person name="Lu T.Y."/>
            <person name="Schadt C.W."/>
            <person name="Doktycz M.J."/>
            <person name="Pelletier D.A."/>
        </authorList>
    </citation>
    <scope>NUCLEOTIDE SEQUENCE [LARGE SCALE GENOMIC DNA]</scope>
    <source>
        <strain evidence="2 3">CF314</strain>
    </source>
</reference>
<feature type="transmembrane region" description="Helical" evidence="1">
    <location>
        <begin position="310"/>
        <end position="329"/>
    </location>
</feature>
<dbReference type="EMBL" id="AKJY01000003">
    <property type="protein sequence ID" value="EJL75960.1"/>
    <property type="molecule type" value="Genomic_DNA"/>
</dbReference>
<name>J2K6W6_9FLAO</name>
<sequence>MKSVYGAFFIVCVIIFLGSCFCYYPFISDDSLISLRYAQRFIDGKGLSWNDGDPVEGYSNFLWILGVSFLGQLGIDLIMAARILGLLCSVGIIWLIISFFAKQNIKKKYVFLGVILLVTTPCFAIWAIGGLEQPLYALLITLILTEVIRIINENSLKRIYYLSVWLGLLAITRPDGFLFTTITSVFLLFIKRNHKTDFIKITFAVAVIPSLFLLAQLIFRYTYYGELVPNTALVKVKITFYHIIRGIFYHVKAFLGTLVISSLGIYLLLVLVFKRKNAVGIFLLLNILAWTSYVSLVGGDIFPGYRHYEIVLIFLVFAVIIGLNAVKIIDFNNRKIGLGIIILLILNFIIQIKLPENQKAIQERWEFRGMQLGVRLKNTFPDKTLIAVTSAGSIPYSSGLPSIDMLGLNDYYIPRHPPVSFGMGSLAHELGDANYTMKQNPDIVIFNTGAAPSFNIGDQLKKNKIFNQNFVKVLSKERDHEYLLFFNKYGKNNGIQKTENVLKIPGYLFSHPTDTISLFSGKKLLKNVLKGNTYTLSLDGISEKKWLLKQVNSDKNVSFRTQIYYKNNRLEISVSPDENSLLESLVLEGKD</sequence>
<gene>
    <name evidence="2" type="ORF">PMI13_00356</name>
</gene>
<keyword evidence="1" id="KW-0472">Membrane</keyword>
<feature type="transmembrane region" description="Helical" evidence="1">
    <location>
        <begin position="109"/>
        <end position="129"/>
    </location>
</feature>
<dbReference type="OrthoDB" id="344788at2"/>
<evidence type="ECO:0000256" key="1">
    <source>
        <dbReference type="SAM" id="Phobius"/>
    </source>
</evidence>
<keyword evidence="3" id="KW-1185">Reference proteome</keyword>